<reference evidence="10" key="1">
    <citation type="submission" date="2022-10" db="EMBL/GenBank/DDBJ databases">
        <title>Culturing micro-colonial fungi from biological soil crusts in the Mojave desert and describing Neophaeococcomyces mojavensis, and introducing the new genera and species Taxawa tesnikishii.</title>
        <authorList>
            <person name="Kurbessoian T."/>
            <person name="Stajich J.E."/>
        </authorList>
    </citation>
    <scope>NUCLEOTIDE SEQUENCE</scope>
    <source>
        <strain evidence="10">TK_35</strain>
    </source>
</reference>
<dbReference type="PANTHER" id="PTHR48022">
    <property type="entry name" value="PLASTIDIC GLUCOSE TRANSPORTER 4"/>
    <property type="match status" value="1"/>
</dbReference>
<feature type="domain" description="Major facilitator superfamily (MFS) profile" evidence="9">
    <location>
        <begin position="15"/>
        <end position="466"/>
    </location>
</feature>
<feature type="transmembrane region" description="Helical" evidence="8">
    <location>
        <begin position="373"/>
        <end position="392"/>
    </location>
</feature>
<dbReference type="Gene3D" id="1.20.1250.20">
    <property type="entry name" value="MFS general substrate transporter like domains"/>
    <property type="match status" value="1"/>
</dbReference>
<evidence type="ECO:0000256" key="7">
    <source>
        <dbReference type="RuleBase" id="RU003346"/>
    </source>
</evidence>
<feature type="transmembrane region" description="Helical" evidence="8">
    <location>
        <begin position="109"/>
        <end position="131"/>
    </location>
</feature>
<dbReference type="Pfam" id="PF00083">
    <property type="entry name" value="Sugar_tr"/>
    <property type="match status" value="1"/>
</dbReference>
<feature type="transmembrane region" description="Helical" evidence="8">
    <location>
        <begin position="12"/>
        <end position="36"/>
    </location>
</feature>
<dbReference type="InterPro" id="IPR003663">
    <property type="entry name" value="Sugar/inositol_transpt"/>
</dbReference>
<dbReference type="GO" id="GO:0005351">
    <property type="term" value="F:carbohydrate:proton symporter activity"/>
    <property type="evidence" value="ECO:0007669"/>
    <property type="project" value="TreeGrafter"/>
</dbReference>
<feature type="transmembrane region" description="Helical" evidence="8">
    <location>
        <begin position="84"/>
        <end position="103"/>
    </location>
</feature>
<dbReference type="GO" id="GO:0016020">
    <property type="term" value="C:membrane"/>
    <property type="evidence" value="ECO:0007669"/>
    <property type="project" value="UniProtKB-SubCell"/>
</dbReference>
<protein>
    <submittedName>
        <fullName evidence="10">High affinity glucose transporter</fullName>
    </submittedName>
</protein>
<dbReference type="NCBIfam" id="TIGR00879">
    <property type="entry name" value="SP"/>
    <property type="match status" value="1"/>
</dbReference>
<comment type="similarity">
    <text evidence="2 7">Belongs to the major facilitator superfamily. Sugar transporter (TC 2.A.1.1) family.</text>
</comment>
<dbReference type="PROSITE" id="PS50850">
    <property type="entry name" value="MFS"/>
    <property type="match status" value="1"/>
</dbReference>
<evidence type="ECO:0000256" key="4">
    <source>
        <dbReference type="ARBA" id="ARBA00022692"/>
    </source>
</evidence>
<keyword evidence="3 7" id="KW-0813">Transport</keyword>
<feature type="transmembrane region" description="Helical" evidence="8">
    <location>
        <begin position="143"/>
        <end position="161"/>
    </location>
</feature>
<dbReference type="Proteomes" id="UP001172681">
    <property type="component" value="Unassembled WGS sequence"/>
</dbReference>
<dbReference type="PROSITE" id="PS00216">
    <property type="entry name" value="SUGAR_TRANSPORT_1"/>
    <property type="match status" value="1"/>
</dbReference>
<name>A0AA39CYU9_9EURO</name>
<evidence type="ECO:0000256" key="1">
    <source>
        <dbReference type="ARBA" id="ARBA00004141"/>
    </source>
</evidence>
<dbReference type="SUPFAM" id="SSF103473">
    <property type="entry name" value="MFS general substrate transporter"/>
    <property type="match status" value="1"/>
</dbReference>
<gene>
    <name evidence="10" type="primary">HGT1_2</name>
    <name evidence="10" type="ORF">H2204_005280</name>
</gene>
<evidence type="ECO:0000313" key="10">
    <source>
        <dbReference type="EMBL" id="KAJ9636447.1"/>
    </source>
</evidence>
<keyword evidence="6 8" id="KW-0472">Membrane</keyword>
<feature type="transmembrane region" description="Helical" evidence="8">
    <location>
        <begin position="299"/>
        <end position="321"/>
    </location>
</feature>
<dbReference type="InterPro" id="IPR020846">
    <property type="entry name" value="MFS_dom"/>
</dbReference>
<keyword evidence="5 8" id="KW-1133">Transmembrane helix</keyword>
<keyword evidence="10" id="KW-0762">Sugar transport</keyword>
<evidence type="ECO:0000256" key="2">
    <source>
        <dbReference type="ARBA" id="ARBA00010992"/>
    </source>
</evidence>
<dbReference type="FunFam" id="1.20.1250.20:FF:000134">
    <property type="entry name" value="MFS sugar transporter protein"/>
    <property type="match status" value="1"/>
</dbReference>
<proteinExistence type="inferred from homology"/>
<evidence type="ECO:0000259" key="9">
    <source>
        <dbReference type="PROSITE" id="PS50850"/>
    </source>
</evidence>
<evidence type="ECO:0000256" key="8">
    <source>
        <dbReference type="SAM" id="Phobius"/>
    </source>
</evidence>
<sequence length="546" mass="59939">MAVKTSLTISLILYYVIPSLITGIAYGWEVGSMGGILAMPQFLNYMGTPSDFRQGLMTAAMIAGEIVGSLFVGFIFADRFGRKPTIFVSIALYLGGQVILVAAQNQAMFIVGRAINGLGAGPWFQTISFYTAEITPPRIRGRVTATLNSGIALGILIAYWIQYGALNISGNAAWRLCFSLQLVPGVIVGAIMFWRPESPRWLVQSGRDDQALLVLANLHGKGDINNEFVRAEFAEIRTIVQLENSSEAPSYLKLIIDKEFRRRTGLAMGLQCMQQLSGANIVLYYAAKVFAQTGRTGPSAALLANGISSALLLVATTSLTIMIDYYGRRKPIFLGPIAMGSCLLVVASLLVRFGAPHFDQTTQAIQFTFENTSAGEAALAFMFLFQVSFGALSSSLPWTYQSEVFPIIARARGTSLAVTANYFTNFWLGLYIPEALNTASWKLYFIFAGINFGCALIGYLFYPETTGRSLEELDLLFTPDRSIWVFLDKPAKKKISFAGQEAEIDPERLANELDKDHVFKKTTFISGGEQINDKAAQDVMHQEITR</sequence>
<feature type="transmembrane region" description="Helical" evidence="8">
    <location>
        <begin position="173"/>
        <end position="194"/>
    </location>
</feature>
<dbReference type="EMBL" id="JAPDRN010000029">
    <property type="protein sequence ID" value="KAJ9636447.1"/>
    <property type="molecule type" value="Genomic_DNA"/>
</dbReference>
<dbReference type="PRINTS" id="PR00171">
    <property type="entry name" value="SUGRTRNSPORT"/>
</dbReference>
<keyword evidence="11" id="KW-1185">Reference proteome</keyword>
<dbReference type="PANTHER" id="PTHR48022:SF2">
    <property type="entry name" value="PLASTIDIC GLUCOSE TRANSPORTER 4"/>
    <property type="match status" value="1"/>
</dbReference>
<accession>A0AA39CYU9</accession>
<dbReference type="InterPro" id="IPR005828">
    <property type="entry name" value="MFS_sugar_transport-like"/>
</dbReference>
<dbReference type="InterPro" id="IPR050360">
    <property type="entry name" value="MFS_Sugar_Transporters"/>
</dbReference>
<dbReference type="InterPro" id="IPR036259">
    <property type="entry name" value="MFS_trans_sf"/>
</dbReference>
<comment type="subcellular location">
    <subcellularLocation>
        <location evidence="1">Membrane</location>
        <topology evidence="1">Multi-pass membrane protein</topology>
    </subcellularLocation>
</comment>
<evidence type="ECO:0000256" key="5">
    <source>
        <dbReference type="ARBA" id="ARBA00022989"/>
    </source>
</evidence>
<comment type="caution">
    <text evidence="10">The sequence shown here is derived from an EMBL/GenBank/DDBJ whole genome shotgun (WGS) entry which is preliminary data.</text>
</comment>
<feature type="transmembrane region" description="Helical" evidence="8">
    <location>
        <begin position="56"/>
        <end position="77"/>
    </location>
</feature>
<keyword evidence="4 8" id="KW-0812">Transmembrane</keyword>
<feature type="transmembrane region" description="Helical" evidence="8">
    <location>
        <begin position="333"/>
        <end position="353"/>
    </location>
</feature>
<dbReference type="AlphaFoldDB" id="A0AA39CYU9"/>
<evidence type="ECO:0000256" key="6">
    <source>
        <dbReference type="ARBA" id="ARBA00023136"/>
    </source>
</evidence>
<evidence type="ECO:0000256" key="3">
    <source>
        <dbReference type="ARBA" id="ARBA00022448"/>
    </source>
</evidence>
<feature type="transmembrane region" description="Helical" evidence="8">
    <location>
        <begin position="413"/>
        <end position="432"/>
    </location>
</feature>
<evidence type="ECO:0000313" key="11">
    <source>
        <dbReference type="Proteomes" id="UP001172681"/>
    </source>
</evidence>
<organism evidence="10 11">
    <name type="scientific">Knufia peltigerae</name>
    <dbReference type="NCBI Taxonomy" id="1002370"/>
    <lineage>
        <taxon>Eukaryota</taxon>
        <taxon>Fungi</taxon>
        <taxon>Dikarya</taxon>
        <taxon>Ascomycota</taxon>
        <taxon>Pezizomycotina</taxon>
        <taxon>Eurotiomycetes</taxon>
        <taxon>Chaetothyriomycetidae</taxon>
        <taxon>Chaetothyriales</taxon>
        <taxon>Trichomeriaceae</taxon>
        <taxon>Knufia</taxon>
    </lineage>
</organism>
<dbReference type="InterPro" id="IPR005829">
    <property type="entry name" value="Sugar_transporter_CS"/>
</dbReference>
<feature type="transmembrane region" description="Helical" evidence="8">
    <location>
        <begin position="444"/>
        <end position="462"/>
    </location>
</feature>